<dbReference type="AlphaFoldDB" id="A0A9X9FW32"/>
<dbReference type="EMBL" id="VFEQ01000017">
    <property type="protein sequence ID" value="TWR54736.1"/>
    <property type="molecule type" value="Genomic_DNA"/>
</dbReference>
<dbReference type="Proteomes" id="UP000316123">
    <property type="component" value="Unassembled WGS sequence"/>
</dbReference>
<dbReference type="OrthoDB" id="9795573at2"/>
<sequence>MDLYEQPVITAQRLREKRDFILRLLQQQNSLDYAPPLRDLSCQLRHPGLDRCGVEARKTLAMFMHYVHTEDKPVLDVAELMANWRKRITGAEVVK</sequence>
<evidence type="ECO:0000313" key="1">
    <source>
        <dbReference type="EMBL" id="TWR54736.1"/>
    </source>
</evidence>
<protein>
    <submittedName>
        <fullName evidence="1">Uncharacterized protein</fullName>
    </submittedName>
</protein>
<dbReference type="RefSeq" id="WP_074844942.1">
    <property type="nucleotide sequence ID" value="NZ_FNSU01000001.1"/>
</dbReference>
<gene>
    <name evidence="1" type="ORF">FIV41_22375</name>
</gene>
<comment type="caution">
    <text evidence="1">The sequence shown here is derived from an EMBL/GenBank/DDBJ whole genome shotgun (WGS) entry which is preliminary data.</text>
</comment>
<accession>A0A9X9FW32</accession>
<organism evidence="1 2">
    <name type="scientific">Pseudomonas marginalis</name>
    <name type="common">Pseudomonas panacis</name>
    <dbReference type="NCBI Taxonomy" id="298"/>
    <lineage>
        <taxon>Bacteria</taxon>
        <taxon>Pseudomonadati</taxon>
        <taxon>Pseudomonadota</taxon>
        <taxon>Gammaproteobacteria</taxon>
        <taxon>Pseudomonadales</taxon>
        <taxon>Pseudomonadaceae</taxon>
        <taxon>Pseudomonas</taxon>
    </lineage>
</organism>
<name>A0A9X9FW32_PSEMA</name>
<proteinExistence type="predicted"/>
<reference evidence="1 2" key="1">
    <citation type="submission" date="2019-06" db="EMBL/GenBank/DDBJ databases">
        <title>Pseudomonas bimorpha sp. nov. isolated from bovine raw milk and skim milk concentrate.</title>
        <authorList>
            <person name="Hofmann K."/>
            <person name="Huptas C."/>
            <person name="Doll E."/>
            <person name="Scherer S."/>
            <person name="Wenning M."/>
        </authorList>
    </citation>
    <scope>NUCLEOTIDE SEQUENCE [LARGE SCALE GENOMIC DNA]</scope>
    <source>
        <strain evidence="1 2">DSM 13124</strain>
    </source>
</reference>
<evidence type="ECO:0000313" key="2">
    <source>
        <dbReference type="Proteomes" id="UP000316123"/>
    </source>
</evidence>